<name>A0ABR7WT14_9SPHI</name>
<evidence type="ECO:0000313" key="7">
    <source>
        <dbReference type="EMBL" id="MBD1365391.1"/>
    </source>
</evidence>
<dbReference type="InterPro" id="IPR056822">
    <property type="entry name" value="TEN_NHL"/>
</dbReference>
<dbReference type="CDD" id="cd05819">
    <property type="entry name" value="NHL"/>
    <property type="match status" value="1"/>
</dbReference>
<comment type="caution">
    <text evidence="7">The sequence shown here is derived from an EMBL/GenBank/DDBJ whole genome shotgun (WGS) entry which is preliminary data.</text>
</comment>
<dbReference type="Pfam" id="PF01436">
    <property type="entry name" value="NHL"/>
    <property type="match status" value="1"/>
</dbReference>
<dbReference type="InterPro" id="IPR041286">
    <property type="entry name" value="MBG_2"/>
</dbReference>
<dbReference type="PROSITE" id="PS51125">
    <property type="entry name" value="NHL"/>
    <property type="match status" value="2"/>
</dbReference>
<dbReference type="SUPFAM" id="SSF50956">
    <property type="entry name" value="Thermostable phytase (3-phytase)"/>
    <property type="match status" value="1"/>
</dbReference>
<dbReference type="Gene3D" id="3.30.160.710">
    <property type="match status" value="1"/>
</dbReference>
<evidence type="ECO:0000256" key="1">
    <source>
        <dbReference type="ARBA" id="ARBA00022729"/>
    </source>
</evidence>
<dbReference type="PANTHER" id="PTHR13833:SF71">
    <property type="entry name" value="NHL DOMAIN-CONTAINING PROTEIN"/>
    <property type="match status" value="1"/>
</dbReference>
<dbReference type="Pfam" id="PF25021">
    <property type="entry name" value="TEN_NHL"/>
    <property type="match status" value="1"/>
</dbReference>
<keyword evidence="1" id="KW-0732">Signal</keyword>
<dbReference type="InterPro" id="IPR028994">
    <property type="entry name" value="Integrin_alpha_N"/>
</dbReference>
<keyword evidence="8" id="KW-1185">Reference proteome</keyword>
<evidence type="ECO:0000259" key="5">
    <source>
        <dbReference type="Pfam" id="PF18962"/>
    </source>
</evidence>
<dbReference type="EMBL" id="JACWMY010000008">
    <property type="protein sequence ID" value="MBD1365391.1"/>
    <property type="molecule type" value="Genomic_DNA"/>
</dbReference>
<dbReference type="InterPro" id="IPR001258">
    <property type="entry name" value="NHL_repeat"/>
</dbReference>
<proteinExistence type="predicted"/>
<evidence type="ECO:0000256" key="2">
    <source>
        <dbReference type="ARBA" id="ARBA00022737"/>
    </source>
</evidence>
<feature type="domain" description="Secretion system C-terminal sorting" evidence="5">
    <location>
        <begin position="1150"/>
        <end position="1223"/>
    </location>
</feature>
<evidence type="ECO:0000313" key="8">
    <source>
        <dbReference type="Proteomes" id="UP000606600"/>
    </source>
</evidence>
<dbReference type="NCBIfam" id="TIGR04183">
    <property type="entry name" value="Por_Secre_tail"/>
    <property type="match status" value="1"/>
</dbReference>
<dbReference type="SUPFAM" id="SSF101898">
    <property type="entry name" value="NHL repeat"/>
    <property type="match status" value="1"/>
</dbReference>
<evidence type="ECO:0000256" key="3">
    <source>
        <dbReference type="PROSITE-ProRule" id="PRU00504"/>
    </source>
</evidence>
<gene>
    <name evidence="7" type="ORF">IDJ77_16375</name>
</gene>
<dbReference type="Proteomes" id="UP000606600">
    <property type="component" value="Unassembled WGS sequence"/>
</dbReference>
<dbReference type="Gene3D" id="2.130.10.130">
    <property type="entry name" value="Integrin alpha, N-terminal"/>
    <property type="match status" value="1"/>
</dbReference>
<dbReference type="Gene3D" id="2.120.10.30">
    <property type="entry name" value="TolB, C-terminal domain"/>
    <property type="match status" value="3"/>
</dbReference>
<reference evidence="7 8" key="1">
    <citation type="submission" date="2020-09" db="EMBL/GenBank/DDBJ databases">
        <title>Novel species of Mucilaginibacter isolated from a glacier on the Tibetan Plateau.</title>
        <authorList>
            <person name="Liu Q."/>
            <person name="Xin Y.-H."/>
        </authorList>
    </citation>
    <scope>NUCLEOTIDE SEQUENCE [LARGE SCALE GENOMIC DNA]</scope>
    <source>
        <strain evidence="7 8">ZT4R22</strain>
    </source>
</reference>
<feature type="repeat" description="NHL" evidence="3">
    <location>
        <begin position="681"/>
        <end position="711"/>
    </location>
</feature>
<sequence>MPPPVYNGTAYSTLAVAAVDIDGDGLMDVVASGGSDAKSVTVSQNISRNTSFEFGTEKAFALSSFPASVVVNDIDGDGKPDIITSNSDGGISVLRNTAMPNAINSASFAPEKNFTIGKSLPGVAAIGDIDGDGKPDVIVTNQVDSTFCILRNTSTTGNISFAPKVEFSSIQLYRIMLADIDGDGRLDIITNQQNNPTKPTGLGIYLNKSNPGSFDKNSLAPRIDLEIGSIVQMAAGDLDGDGRPDLVTSLYGLNAIFANSPHVPAAPTLIAFGPAISSQGTVVTIKGTDFNRATAVSFGGTPAASFTVRSPGVITAIVASGNSGAISVSTPLGTASLPGFSYGTPAANATIITPLADVVSLKLGNTGTRAITLADVATVAAATSSPKITLTPASFNCATLGNQTVTVKVEDAGSSFNPAAVKFNYPNAVAFDAAGNLYVTEYNNFRVRKISAGGVVTTLAGNGTDTYKDGKGAEAGLPYPGNIAVDAFNNVYIGANGLRKIDAQANVTTLAGGFRTADGYSIPGLDISAAMGITGLAVAPDGGLYVTDNSIGLIAKVAQTGVVTVFSGKYIPGGPGGNPRDAYYNGPMGVTVDKSGTLFIAESNANAIRKVTPAGVASTLSLQGPESFIYPTGIAVNNNGTLFIINGHSVASISADGYVKTIAGNKDVAGNADGQGIEARFRLPKGIALDSKGNIYVADALNNTIRKIDTTGLVSTFAGGEAGYQDGSIGSPSSITTAQVKVNITGDLAITSTFENKLLPLQADGMATLPDHTTGVAVTSSCGTAGVRISQQPAAGTRLNAATNITVNITATDAAGTSISKSFIATADANKVVVLNPIPETVYGSADVALNAVPPTISTVSYTSSNPAVATIVNNSIHITGAGTTTITATSAGLYVSQATQVLVIKPAQLTVKADDKTRLPGAANPVFTFTYSGFVNSDKQANIAVLPTATTTATTTSVPGSYPITPGGAVSANYTFTYVPGILTISSLPNDNFIIAATGATCKGNSNGSIAIAAKQSLSYTASITGAASLSQPFTATTSFNNLAAGTYNVCITIAGQTSYSQCFTVVISEPKDLSLYATVSNDKKNVLLNLGGGGLYNIQLNGVLYTTTDSSINLPLIAGKNELLVTSDKLCQGIIRKLININDQIIPYPNPFTDLMNINLGRRNPASVQAEVYSAMGNLVYVQKFVNPANPLQLNLSGITMVGTYTLKLITDDEQNIFKIIKK</sequence>
<dbReference type="Pfam" id="PF18962">
    <property type="entry name" value="Por_Secre_tail"/>
    <property type="match status" value="1"/>
</dbReference>
<feature type="repeat" description="NHL" evidence="3">
    <location>
        <begin position="414"/>
        <end position="453"/>
    </location>
</feature>
<protein>
    <submittedName>
        <fullName evidence="7">VCBS repeat-containing protein</fullName>
    </submittedName>
</protein>
<dbReference type="Pfam" id="PF13517">
    <property type="entry name" value="FG-GAP_3"/>
    <property type="match status" value="2"/>
</dbReference>
<accession>A0ABR7WT14</accession>
<dbReference type="SUPFAM" id="SSF69318">
    <property type="entry name" value="Integrin alpha N-terminal domain"/>
    <property type="match status" value="1"/>
</dbReference>
<keyword evidence="2" id="KW-0677">Repeat</keyword>
<dbReference type="InterPro" id="IPR013517">
    <property type="entry name" value="FG-GAP"/>
</dbReference>
<dbReference type="PANTHER" id="PTHR13833">
    <property type="match status" value="1"/>
</dbReference>
<evidence type="ECO:0000259" key="4">
    <source>
        <dbReference type="Pfam" id="PF18676"/>
    </source>
</evidence>
<evidence type="ECO:0000259" key="6">
    <source>
        <dbReference type="Pfam" id="PF25021"/>
    </source>
</evidence>
<dbReference type="Gene3D" id="2.60.40.10">
    <property type="entry name" value="Immunoglobulins"/>
    <property type="match status" value="1"/>
</dbReference>
<dbReference type="RefSeq" id="WP_191190051.1">
    <property type="nucleotide sequence ID" value="NZ_JACWMY010000008.1"/>
</dbReference>
<dbReference type="InterPro" id="IPR011042">
    <property type="entry name" value="6-blade_b-propeller_TolB-like"/>
</dbReference>
<organism evidence="7 8">
    <name type="scientific">Mucilaginibacter pankratovii</name>
    <dbReference type="NCBI Taxonomy" id="2772110"/>
    <lineage>
        <taxon>Bacteria</taxon>
        <taxon>Pseudomonadati</taxon>
        <taxon>Bacteroidota</taxon>
        <taxon>Sphingobacteriia</taxon>
        <taxon>Sphingobacteriales</taxon>
        <taxon>Sphingobacteriaceae</taxon>
        <taxon>Mucilaginibacter</taxon>
    </lineage>
</organism>
<feature type="domain" description="MBG" evidence="4">
    <location>
        <begin position="910"/>
        <end position="985"/>
    </location>
</feature>
<dbReference type="Pfam" id="PF18676">
    <property type="entry name" value="MBG_2"/>
    <property type="match status" value="1"/>
</dbReference>
<feature type="domain" description="Teneurin NHL" evidence="6">
    <location>
        <begin position="674"/>
        <end position="810"/>
    </location>
</feature>
<dbReference type="InterPro" id="IPR026444">
    <property type="entry name" value="Secre_tail"/>
</dbReference>
<dbReference type="InterPro" id="IPR013783">
    <property type="entry name" value="Ig-like_fold"/>
</dbReference>